<dbReference type="PANTHER" id="PTHR43179:SF7">
    <property type="entry name" value="RHAMNOSYLTRANSFERASE WBBL"/>
    <property type="match status" value="1"/>
</dbReference>
<keyword evidence="5" id="KW-1185">Reference proteome</keyword>
<dbReference type="InterPro" id="IPR029044">
    <property type="entry name" value="Nucleotide-diphossugar_trans"/>
</dbReference>
<evidence type="ECO:0000259" key="2">
    <source>
        <dbReference type="Pfam" id="PF00535"/>
    </source>
</evidence>
<dbReference type="SUPFAM" id="SSF53756">
    <property type="entry name" value="UDP-Glycosyltransferase/glycogen phosphorylase"/>
    <property type="match status" value="1"/>
</dbReference>
<dbReference type="RefSeq" id="WP_283754634.1">
    <property type="nucleotide sequence ID" value="NZ_JAQOSP010000101.1"/>
</dbReference>
<organism evidence="4 5">
    <name type="scientific">Roseofilum acuticapitatum BLCC-M154</name>
    <dbReference type="NCBI Taxonomy" id="3022444"/>
    <lineage>
        <taxon>Bacteria</taxon>
        <taxon>Bacillati</taxon>
        <taxon>Cyanobacteriota</taxon>
        <taxon>Cyanophyceae</taxon>
        <taxon>Desertifilales</taxon>
        <taxon>Desertifilaceae</taxon>
        <taxon>Roseofilum</taxon>
        <taxon>Roseofilum acuticapitatum</taxon>
    </lineage>
</organism>
<dbReference type="CDD" id="cd04184">
    <property type="entry name" value="GT2_RfbC_Mx_like"/>
    <property type="match status" value="1"/>
</dbReference>
<protein>
    <submittedName>
        <fullName evidence="4">Glycosyltransferase</fullName>
        <ecNumber evidence="4">2.4.-.-</ecNumber>
    </submittedName>
</protein>
<keyword evidence="4" id="KW-0328">Glycosyltransferase</keyword>
<name>A0ABT7AVD7_9CYAN</name>
<reference evidence="4 5" key="1">
    <citation type="submission" date="2023-01" db="EMBL/GenBank/DDBJ databases">
        <title>Novel diversity within Roseofilum (Cyanobacteria; Desertifilaceae) from marine benthic mats with descriptions of four novel species.</title>
        <authorList>
            <person name="Wang Y."/>
            <person name="Berthold D.E."/>
            <person name="Hu J."/>
            <person name="Lefler F.W."/>
            <person name="Laughinghouse H.D. IV."/>
        </authorList>
    </citation>
    <scope>NUCLEOTIDE SEQUENCE [LARGE SCALE GENOMIC DNA]</scope>
    <source>
        <strain evidence="4 5">BLCC-M154</strain>
    </source>
</reference>
<evidence type="ECO:0000313" key="5">
    <source>
        <dbReference type="Proteomes" id="UP001235303"/>
    </source>
</evidence>
<dbReference type="Gene3D" id="3.40.50.2000">
    <property type="entry name" value="Glycogen Phosphorylase B"/>
    <property type="match status" value="2"/>
</dbReference>
<feature type="domain" description="Glycosyl transferase family 1" evidence="1">
    <location>
        <begin position="1003"/>
        <end position="1170"/>
    </location>
</feature>
<dbReference type="CDD" id="cd03801">
    <property type="entry name" value="GT4_PimA-like"/>
    <property type="match status" value="1"/>
</dbReference>
<comment type="caution">
    <text evidence="4">The sequence shown here is derived from an EMBL/GenBank/DDBJ whole genome shotgun (WGS) entry which is preliminary data.</text>
</comment>
<dbReference type="Pfam" id="PF13439">
    <property type="entry name" value="Glyco_transf_4"/>
    <property type="match status" value="1"/>
</dbReference>
<dbReference type="Proteomes" id="UP001235303">
    <property type="component" value="Unassembled WGS sequence"/>
</dbReference>
<dbReference type="InterPro" id="IPR001173">
    <property type="entry name" value="Glyco_trans_2-like"/>
</dbReference>
<proteinExistence type="predicted"/>
<dbReference type="Gene3D" id="3.90.550.10">
    <property type="entry name" value="Spore Coat Polysaccharide Biosynthesis Protein SpsA, Chain A"/>
    <property type="match status" value="2"/>
</dbReference>
<dbReference type="Pfam" id="PF00534">
    <property type="entry name" value="Glycos_transf_1"/>
    <property type="match status" value="1"/>
</dbReference>
<feature type="domain" description="Glycosyltransferase subfamily 4-like N-terminal" evidence="3">
    <location>
        <begin position="821"/>
        <end position="988"/>
    </location>
</feature>
<dbReference type="GO" id="GO:0016757">
    <property type="term" value="F:glycosyltransferase activity"/>
    <property type="evidence" value="ECO:0007669"/>
    <property type="project" value="UniProtKB-KW"/>
</dbReference>
<dbReference type="PANTHER" id="PTHR43179">
    <property type="entry name" value="RHAMNOSYLTRANSFERASE WBBL"/>
    <property type="match status" value="1"/>
</dbReference>
<dbReference type="InterPro" id="IPR001296">
    <property type="entry name" value="Glyco_trans_1"/>
</dbReference>
<dbReference type="InterPro" id="IPR028098">
    <property type="entry name" value="Glyco_trans_4-like_N"/>
</dbReference>
<feature type="domain" description="Glycosyltransferase 2-like" evidence="2">
    <location>
        <begin position="245"/>
        <end position="405"/>
    </location>
</feature>
<dbReference type="SUPFAM" id="SSF53448">
    <property type="entry name" value="Nucleotide-diphospho-sugar transferases"/>
    <property type="match status" value="2"/>
</dbReference>
<dbReference type="EMBL" id="JAQOSP010000101">
    <property type="protein sequence ID" value="MDJ1170879.1"/>
    <property type="molecule type" value="Genomic_DNA"/>
</dbReference>
<keyword evidence="4" id="KW-0808">Transferase</keyword>
<gene>
    <name evidence="4" type="ORF">PMG71_15705</name>
</gene>
<dbReference type="Pfam" id="PF00535">
    <property type="entry name" value="Glycos_transf_2"/>
    <property type="match status" value="1"/>
</dbReference>
<evidence type="ECO:0000313" key="4">
    <source>
        <dbReference type="EMBL" id="MDJ1170879.1"/>
    </source>
</evidence>
<dbReference type="EC" id="2.4.-.-" evidence="4"/>
<evidence type="ECO:0000259" key="1">
    <source>
        <dbReference type="Pfam" id="PF00534"/>
    </source>
</evidence>
<accession>A0ABT7AVD7</accession>
<evidence type="ECO:0000259" key="3">
    <source>
        <dbReference type="Pfam" id="PF13439"/>
    </source>
</evidence>
<sequence>MKKSLNPLIQMVKSPLKALLKRAPNLEVNPTGDLQGFLESPNAIERNVSGVLRIAGWVFHRRHEIEALTLIQEGSQEETITYGEPRPDVAQAFIDFPSAEKSGFGWNLPIEPNFSGEIALKIMAQLDNGDSVCCFARTITIQNVYERPPKVKVSQVISGFMTKVILAYKQRGGIPLSPLVWIRFIKRYVDHTQTQEFASYSTMIHPWQQEDPYQRWLAHNRLTAKVQKLMEESAQRLEKTGVKISVVVPVYNPPKGFLEETIASVQAQIYPNWELCIADDASSQPHVKQVLTQAQASDPRIKVVFRTENGHIVKATNSALEVATGEYIALLDHDDLLSPDALLHVAECVDQYPDVDWMYTDEDKITPTGERYGYQMKGVWSPEMAIAHNYTHHLAIIRKRLIDEVGGLRPGLEGAQDIDLYLRVREKTTLDKVRHIPHVCYHWRVHPESTASKGTQKTYVFDSAYRAISDTLERRNLKAKPFLPELATKYGLCLHQLQWDSSILAENPVTIVIPTRDRTEILSQCIASLEKTVDPRYVQVIIVDDQSTEANTEEFYQYLVGANGRSPLHTSLPNELKLTYRVIRSQRPDPSVTGREGFNYSRLVNIGAAQVETPLMLQLNNDITAIAPGWLEDMVGWMSIEGVGVVGARLLYPDNTLQHAGVCIGPNGGLAGHLFHGLRQEELGYLFYPHTTRNVSAVTGACLLTSTELYHQVGGFDEEKLGLELNDVDYCLRVQETGKRVVYTPQATLIHQGSASRGDYYNPKEHLNFMGRYQGRKDPYINPNINIDSMAMDLNPLHYVHSGRISGIKILLVTHNLALEGAPLMAYNFAKHFVESGECQVNVVSLVDGPLRNDYEALNIPVKLIEDNLQRVDNSLETYHQRLQKVGELLELNEFDLVMSNTMVGFWGIELAQLFGLPSIWHIHESCTVERSLRNFFGDSPPQVMRGVLERCFQNASRVIFVADATRKIFHDLDIHGRFRTIPGGMDLGKIAEFRRSNSKSYLRQKYGIAEEKTVISVIGTTCERKGQHIFLEAIKQLEKMYPASKFKNLEFLIVGTREIIYLDYLRQVQERLKLDYVKMYPETRYVFDFFGLTDIFVCTSFEESFPRVVLEAMAFELKIVSTNVFGIPEMIGDRHEGYLVRPGDPEALANVLVEAIDTDYANRLRGNAYARVNRLFDNQKQLPKHLEMVKEVVLQHEPQSSISNSE</sequence>